<evidence type="ECO:0000313" key="15">
    <source>
        <dbReference type="Proteomes" id="UP001501251"/>
    </source>
</evidence>
<dbReference type="InterPro" id="IPR020806">
    <property type="entry name" value="PKS_PP-bd"/>
</dbReference>
<dbReference type="Proteomes" id="UP001501251">
    <property type="component" value="Unassembled WGS sequence"/>
</dbReference>
<sequence>MGNEAKLRDYLKRVTAELHETTERLREVTGQASEPIAIVGMSCHYPGGVRSPEDLWSLVAEGGDAISGFPVNRGWDVASLYDPDPERPGTSYTDQGGFLHDAADFDAGFFGMSPREALTSDPQHRLLLRASWEALENAGIAPDSLRESQTGVFAGLMYHDYGARVRERGMEEFEAYLGNGSAGAIASGRIAYALGLEGPAVTVDTACSSSLVALHLAVQALRQRECGLALAGGATVMATPGTFVEFSRQRGLAPDGRCKSFASAADGVGWSEGVGMLVLERLSDARRAGHPVLAVVRGTAVNQDGASNGLSAPNGPSQQRVIRRALGNAALTSRDVDVVEAHGTGTRLGDPIEAQSLLAVYGRDRPADRPLWLGSLKSNIGHSQAASGVGGVIKMVMAMRHRVLPRTLHVDEPSPHVDWSAGAVSLLTEARPWPEYDRPRRAGVSSFGVSGTNAHVILEAAEVETQSGSEEPRDGGDGSGSAAAVLPWVLSARDEAALRGQAARLLAFVDERPGLGPLDAGLSLVTTRASFEHRAVVVGHDLDGLRTGLAGLAGGVPAAGLVRGVAGEEGGKAVFVFPGQGSQWRGMALDLLESSPAFAAELSACAEALAPYVDWSLLDVLRDSSLDRVDVVQPALFSVNVSLAALWRAHGVEPAAVVGHSQGEIAAAYVAGALSLRDAARVVALRSRAIAEELAGQGGMASVSLPEADARDLLAAWGDRLTIAAVNGPSAVVVSGDGDALDELLSRCETDGVRARRIAVDYASHSAHVERLRDRLLADLGPIGPAPSTVPFFSAVTGGRLDGELLDAEYWYTNLRRTVRFEQATRAVLDEGYGFLIEVSPHPVLTVNVQATIDESGSAASAAGTLRRDEGDLRRFAASAAELYVRGLPVDWPSFFAGTGARRVRLPTYAFQDERYWLDAVEPRGDVAAAGLTSLSHPILGAAVSLAGRDGVVLTGRLSVESHPWLADHAVAGTILMPGTGFVELAIRAGDQAGCPALEELTVYTPLTLPERGSLQVQVVVEPSDALHRRALSVYSRAEEETEPWTLHADGVLGTATPAEPFAQDAWPPPGATRVALDGFYPRLADLGYGYGPVFQGLRAMWRRGEEVFAEVDLPRDADGAGYGLHPALLDAALHTGLVDHEGPIRLPFSWTGVELYATGASSLRVRLAPSGPDTVTVQAGDPEGRPVCSVASLAVRSVPEALTRTTGDPLYRLTWTPLPITDPAPSGPFAVLGADEFGVGAVLSGCASRRDLADLTRSLDAGDPAPKVVFAACPRAPGDPAVPDAVRSGANRTLALLQGWLADPRLADSRLVVLTEAGVAIGPDRVAATPGPGGADAPVPGAATGSGPAAVTPAHAVTPGPGETDTSAPGEADAPADVLTGAAVWGLVRSVQAEHPERLVLVDLDGPLPVDVLRALGSDEPQLALRAGEVLVPRLARTPLQAVAQVPPRVWDPEGTVLITGGTGGLAAVLARHLVTERGVRHLLLASRSGPANGDVARLSAELTELGAEVTVAACDVADRAAVGRLLAGIPGEHPLTAVVHAAGVLDDGTVSSLTPRRMDAVLRPKVDAAWHLHELTRELPSVELVLFSSASGVLGDPGQGNYAAANAFLDGLARHRRALGLPATSLAWGFWTQRSGMTGHLTDEDVARMARSGVLGLSSPAALDMFDRALALDEPVTVPIAFDLPALRARAASLPALLRGLVRAPARRVAAERGAEGWAQRLAGLTEPDREEAMLELVRSHVAAALGHATPETVDLRRAFKDLGFDSLTAVELRNGLGAATGLRLPATLVFDHPSGKALAGYLLSRLLGTGRATVAAAPVSPGDDPIAIVAMSCRFPGGVNTPEELWSMVASGGEGRSSFPTDRGWDLEALYDPDPATPGTTHTRTGGFLHDAADFDAEFFGISPYEALAMDPQQRLLLEISWEALEAAGIDPASLRGSRTGVFAGLMYYEYGSRLTAVPDEVAPYLGNGSLGSVASGRLSYTFGFEGPAMTVDTACSSSLVALHLAAQALRRGECDLALAGGASVMSTPATLIGFSSQRGLAADGRCKAFAEAADGTGLSEGAGMLLLERLSDARRNGHPVLAVVRGSAVNQDGASNGLTAPNGPAQQRLIRQTLASAGLATADVDVVEAHGTGTRLGDPIEAQALLATYGQDRPAGRPLLLGSIKSNLGHTQAAAGVAGVIKMVQAMRHGVVPRTLHVDAPSSEVDWSEGAVELLTARIAWPDSGRPRRAAVSSFGISGTNAHAIIEQAAEPEPGPPGAEGPSGENPGDESPGGEKSGGESPGHAVPWVLSGRTETALRAQAGRLLSFLRDREESSPADVGLSLATSRAALDHRAVVTGRDRAALLRGLAGLRDGTRPAGSPAAPGPVAFLCTGQGAQRAGMGRELYETFPVYAEAFDAVCALLDPLLDPLLDRPLASVVFGEPDASEEEKLLDRTVFAQAGLFAVEVAMFRLLESWGVRPNLLAGHSVGEVVAAHLAGVLSLADACVLVAARGRLMQALPAGGAMVAVNAPEARIVPLLTADVSVAAVNGPASVVVSGTEEAVSALVRRLDGVRTKRLRVSHAFHSPLMEPMLEEFALVVGGLSPRPPRIPIVSNVTGEVADPEELCTPGYWVRHVRATVRFHDGLETLAAQGVTTFLELGPDAVLTAMGQESPDDARLFLACQRADRPGADTLVEAVGRLHARGVPVDWPTFFAGTGARRVELPTYAFQRRRYWLDASDPAGGTGAFGRRDTEHPFLTSAVGLAGSGGVLMTGKVSLGSHPWLADHTVRGSVLVPGTGLVEMALTAAGEAGCAALRELTLQAPLRVPEHRSVLLQVVVGPADEKGERPVGVHSRIESAGSAGGETGWTCHATGVAGEPVADFPDFPADLSSWPPPGAEPIGLDGAYESLAARGLGYGPVFQGLTAAWRRGEEVFAEVTPADEARAQAGRFQLHPALSDAALHAGLVAAPGGEPRLPFAWTEVAIHARGASALRVRLAPEEPGGPGGKDGVSLHAADQDGAPVFSVGSLVSRPIPAERPGEAGHESLYQLDWTPVPTEGTAPARRAVLGGDDLGLDGAERYADLEALAGAIDDGGAVPEVVVYPVPRVPGATARSVTGDVLGVLRGWLADERFDAARLTVLTSGAVVTADGDAPDLPYAPVWGLVRSARAENPGRFALVDLDGEEVSRRALPKAIGSAEPELAVREGTIRAPRLARAVQGPSGEGRALDPDGTVLIVGGTGGLGGLVARRLVTGHGVRHLVLAGRRDPAASADLAAELRGYGAQVEVAACDAADRDELAALLDRIPAAHPLTGVLHTAGVLDDGTVRALTPERIDTVFRAKVDVATNLHELTASADLAAFVLFSSVAGVFGSAGQANYAAANAFLDALAQARHAAGLAGSALAWGSWADHDGMAGRLPETGLRRIARTGVLPMEAEEGLALFGAALGLDRPLLLPARLDLARIRVRAATEEVPPILRGLVRTPPRRAAGPDGGRLLARRVAAEIGQARDRLMLDEVRSHIAAVLGHEDREAIEPGRGLLDLGFDSLSAVELRNRLGAASGLRLPATLVFDFPSAGAIAGYLLRELSGDVTEPALDVEIAKLESALTDVAWSEEQRRRIASRLRGLAAKWGATGQEEDITALRSVTADELFEILDNELESSG</sequence>
<gene>
    <name evidence="14" type="ORF">GCM10022252_12470</name>
</gene>
<dbReference type="InterPro" id="IPR001227">
    <property type="entry name" value="Ac_transferase_dom_sf"/>
</dbReference>
<accession>A0ABP8AHP5</accession>
<dbReference type="InterPro" id="IPR013968">
    <property type="entry name" value="PKS_KR"/>
</dbReference>
<dbReference type="PROSITE" id="PS52004">
    <property type="entry name" value="KS3_2"/>
    <property type="match status" value="2"/>
</dbReference>
<dbReference type="InterPro" id="IPR018201">
    <property type="entry name" value="Ketoacyl_synth_AS"/>
</dbReference>
<dbReference type="Gene3D" id="3.10.129.110">
    <property type="entry name" value="Polyketide synthase dehydratase"/>
    <property type="match status" value="2"/>
</dbReference>
<feature type="region of interest" description="Disordered" evidence="10">
    <location>
        <begin position="2254"/>
        <end position="2291"/>
    </location>
</feature>
<dbReference type="SMART" id="SM01294">
    <property type="entry name" value="PKS_PP_betabranch"/>
    <property type="match status" value="2"/>
</dbReference>
<dbReference type="InterPro" id="IPR049552">
    <property type="entry name" value="PKS_DH_N"/>
</dbReference>
<evidence type="ECO:0000313" key="14">
    <source>
        <dbReference type="EMBL" id="GAA4184102.1"/>
    </source>
</evidence>
<keyword evidence="5" id="KW-0808">Transferase</keyword>
<dbReference type="Gene3D" id="3.40.366.10">
    <property type="entry name" value="Malonyl-Coenzyme A Acyl Carrier Protein, domain 2"/>
    <property type="match status" value="2"/>
</dbReference>
<dbReference type="SUPFAM" id="SSF51735">
    <property type="entry name" value="NAD(P)-binding Rossmann-fold domains"/>
    <property type="match status" value="5"/>
</dbReference>
<dbReference type="InterPro" id="IPR036299">
    <property type="entry name" value="Polyketide_synth_docking_sf"/>
</dbReference>
<reference evidence="15" key="1">
    <citation type="journal article" date="2019" name="Int. J. Syst. Evol. Microbiol.">
        <title>The Global Catalogue of Microorganisms (GCM) 10K type strain sequencing project: providing services to taxonomists for standard genome sequencing and annotation.</title>
        <authorList>
            <consortium name="The Broad Institute Genomics Platform"/>
            <consortium name="The Broad Institute Genome Sequencing Center for Infectious Disease"/>
            <person name="Wu L."/>
            <person name="Ma J."/>
        </authorList>
    </citation>
    <scope>NUCLEOTIDE SEQUENCE [LARGE SCALE GENOMIC DNA]</scope>
    <source>
        <strain evidence="15">JCM 17388</strain>
    </source>
</reference>
<dbReference type="InterPro" id="IPR036291">
    <property type="entry name" value="NAD(P)-bd_dom_sf"/>
</dbReference>
<dbReference type="SUPFAM" id="SSF101173">
    <property type="entry name" value="Docking domain B of the erythromycin polyketide synthase (DEBS)"/>
    <property type="match status" value="1"/>
</dbReference>
<dbReference type="SUPFAM" id="SSF47336">
    <property type="entry name" value="ACP-like"/>
    <property type="match status" value="2"/>
</dbReference>
<feature type="active site" description="Proton acceptor; for dehydratase activity" evidence="9">
    <location>
        <position position="969"/>
    </location>
</feature>
<dbReference type="PANTHER" id="PTHR43775:SF51">
    <property type="entry name" value="INACTIVE PHENOLPHTHIOCEROL SYNTHESIS POLYKETIDE SYNTHASE TYPE I PKS1-RELATED"/>
    <property type="match status" value="1"/>
</dbReference>
<evidence type="ECO:0000256" key="7">
    <source>
        <dbReference type="ARBA" id="ARBA00023268"/>
    </source>
</evidence>
<dbReference type="InterPro" id="IPR015083">
    <property type="entry name" value="NorB/c/GfsB-D-like_docking"/>
</dbReference>
<evidence type="ECO:0000259" key="12">
    <source>
        <dbReference type="PROSITE" id="PS52004"/>
    </source>
</evidence>
<dbReference type="InterPro" id="IPR057326">
    <property type="entry name" value="KR_dom"/>
</dbReference>
<dbReference type="PROSITE" id="PS52019">
    <property type="entry name" value="PKS_MFAS_DH"/>
    <property type="match status" value="2"/>
</dbReference>
<feature type="domain" description="Ketosynthase family 3 (KS3)" evidence="12">
    <location>
        <begin position="33"/>
        <end position="460"/>
    </location>
</feature>
<keyword evidence="6" id="KW-0045">Antibiotic biosynthesis</keyword>
<evidence type="ECO:0000256" key="9">
    <source>
        <dbReference type="PROSITE-ProRule" id="PRU01363"/>
    </source>
</evidence>
<keyword evidence="8" id="KW-0012">Acyltransferase</keyword>
<evidence type="ECO:0000256" key="10">
    <source>
        <dbReference type="SAM" id="MobiDB-lite"/>
    </source>
</evidence>
<dbReference type="SUPFAM" id="SSF53901">
    <property type="entry name" value="Thiolase-like"/>
    <property type="match status" value="2"/>
</dbReference>
<dbReference type="RefSeq" id="WP_344915883.1">
    <property type="nucleotide sequence ID" value="NZ_BAABAQ010000002.1"/>
</dbReference>
<dbReference type="Pfam" id="PF00550">
    <property type="entry name" value="PP-binding"/>
    <property type="match status" value="2"/>
</dbReference>
<protein>
    <submittedName>
        <fullName evidence="14">Type I polyketide synthase</fullName>
    </submittedName>
</protein>
<evidence type="ECO:0000256" key="4">
    <source>
        <dbReference type="ARBA" id="ARBA00022553"/>
    </source>
</evidence>
<keyword evidence="4" id="KW-0597">Phosphoprotein</keyword>
<dbReference type="Pfam" id="PF08659">
    <property type="entry name" value="KR"/>
    <property type="match status" value="2"/>
</dbReference>
<organism evidence="14 15">
    <name type="scientific">Streptosporangium oxazolinicum</name>
    <dbReference type="NCBI Taxonomy" id="909287"/>
    <lineage>
        <taxon>Bacteria</taxon>
        <taxon>Bacillati</taxon>
        <taxon>Actinomycetota</taxon>
        <taxon>Actinomycetes</taxon>
        <taxon>Streptosporangiales</taxon>
        <taxon>Streptosporangiaceae</taxon>
        <taxon>Streptosporangium</taxon>
    </lineage>
</organism>
<dbReference type="EMBL" id="BAABAQ010000002">
    <property type="protein sequence ID" value="GAA4184102.1"/>
    <property type="molecule type" value="Genomic_DNA"/>
</dbReference>
<dbReference type="InterPro" id="IPR049551">
    <property type="entry name" value="PKS_DH_C"/>
</dbReference>
<keyword evidence="3" id="KW-0596">Phosphopantetheine</keyword>
<feature type="domain" description="PKS/mFAS DH" evidence="13">
    <location>
        <begin position="2740"/>
        <end position="3025"/>
    </location>
</feature>
<dbReference type="Pfam" id="PF16197">
    <property type="entry name" value="KAsynt_C_assoc"/>
    <property type="match status" value="2"/>
</dbReference>
<feature type="active site" description="Proton acceptor; for dehydratase activity" evidence="9">
    <location>
        <position position="2772"/>
    </location>
</feature>
<dbReference type="Gene3D" id="1.10.1200.10">
    <property type="entry name" value="ACP-like"/>
    <property type="match status" value="2"/>
</dbReference>
<name>A0ABP8AHP5_9ACTN</name>
<dbReference type="SMART" id="SM00822">
    <property type="entry name" value="PKS_KR"/>
    <property type="match status" value="2"/>
</dbReference>
<feature type="region of interest" description="C-terminal hotdog fold" evidence="9">
    <location>
        <begin position="2883"/>
        <end position="3025"/>
    </location>
</feature>
<dbReference type="Pfam" id="PF21089">
    <property type="entry name" value="PKS_DH_N"/>
    <property type="match status" value="2"/>
</dbReference>
<dbReference type="SMART" id="SM00823">
    <property type="entry name" value="PKS_PP"/>
    <property type="match status" value="2"/>
</dbReference>
<dbReference type="Gene3D" id="3.40.47.10">
    <property type="match status" value="2"/>
</dbReference>
<dbReference type="SMART" id="SM00826">
    <property type="entry name" value="PKS_DH"/>
    <property type="match status" value="2"/>
</dbReference>
<dbReference type="InterPro" id="IPR050091">
    <property type="entry name" value="PKS_NRPS_Biosynth_Enz"/>
</dbReference>
<feature type="domain" description="Carrier" evidence="11">
    <location>
        <begin position="3495"/>
        <end position="3570"/>
    </location>
</feature>
<feature type="region of interest" description="Disordered" evidence="10">
    <location>
        <begin position="1324"/>
        <end position="1375"/>
    </location>
</feature>
<dbReference type="InterPro" id="IPR049900">
    <property type="entry name" value="PKS_mFAS_DH"/>
</dbReference>
<dbReference type="PANTHER" id="PTHR43775">
    <property type="entry name" value="FATTY ACID SYNTHASE"/>
    <property type="match status" value="1"/>
</dbReference>
<feature type="domain" description="Carrier" evidence="11">
    <location>
        <begin position="1734"/>
        <end position="1809"/>
    </location>
</feature>
<dbReference type="InterPro" id="IPR006162">
    <property type="entry name" value="Ppantetheine_attach_site"/>
</dbReference>
<evidence type="ECO:0000256" key="2">
    <source>
        <dbReference type="ARBA" id="ARBA00004792"/>
    </source>
</evidence>
<dbReference type="PROSITE" id="PS00012">
    <property type="entry name" value="PHOSPHOPANTETHEINE"/>
    <property type="match status" value="2"/>
</dbReference>
<dbReference type="CDD" id="cd08956">
    <property type="entry name" value="KR_3_FAS_SDR_x"/>
    <property type="match status" value="2"/>
</dbReference>
<evidence type="ECO:0000259" key="11">
    <source>
        <dbReference type="PROSITE" id="PS50075"/>
    </source>
</evidence>
<dbReference type="SUPFAM" id="SSF55048">
    <property type="entry name" value="Probable ACP-binding domain of malonyl-CoA ACP transacylase"/>
    <property type="match status" value="2"/>
</dbReference>
<keyword evidence="7" id="KW-0511">Multifunctional enzyme</keyword>
<feature type="domain" description="PKS/mFAS DH" evidence="13">
    <location>
        <begin position="937"/>
        <end position="1205"/>
    </location>
</feature>
<feature type="region of interest" description="N-terminal hotdog fold" evidence="9">
    <location>
        <begin position="937"/>
        <end position="1060"/>
    </location>
</feature>
<comment type="pathway">
    <text evidence="2">Antibiotic biosynthesis.</text>
</comment>
<dbReference type="Pfam" id="PF08990">
    <property type="entry name" value="Docking"/>
    <property type="match status" value="1"/>
</dbReference>
<evidence type="ECO:0000256" key="5">
    <source>
        <dbReference type="ARBA" id="ARBA00022679"/>
    </source>
</evidence>
<dbReference type="CDD" id="cd00833">
    <property type="entry name" value="PKS"/>
    <property type="match status" value="2"/>
</dbReference>
<evidence type="ECO:0000256" key="6">
    <source>
        <dbReference type="ARBA" id="ARBA00023194"/>
    </source>
</evidence>
<dbReference type="InterPro" id="IPR014043">
    <property type="entry name" value="Acyl_transferase_dom"/>
</dbReference>
<dbReference type="InterPro" id="IPR020841">
    <property type="entry name" value="PKS_Beta-ketoAc_synthase_dom"/>
</dbReference>
<comment type="cofactor">
    <cofactor evidence="1">
        <name>pantetheine 4'-phosphate</name>
        <dbReference type="ChEBI" id="CHEBI:47942"/>
    </cofactor>
</comment>
<dbReference type="SMART" id="SM00827">
    <property type="entry name" value="PKS_AT"/>
    <property type="match status" value="2"/>
</dbReference>
<dbReference type="Pfam" id="PF00698">
    <property type="entry name" value="Acyl_transf_1"/>
    <property type="match status" value="2"/>
</dbReference>
<dbReference type="InterPro" id="IPR020807">
    <property type="entry name" value="PKS_DH"/>
</dbReference>
<dbReference type="SUPFAM" id="SSF52151">
    <property type="entry name" value="FabD/lysophospholipase-like"/>
    <property type="match status" value="2"/>
</dbReference>
<dbReference type="InterPro" id="IPR009081">
    <property type="entry name" value="PP-bd_ACP"/>
</dbReference>
<dbReference type="InterPro" id="IPR014031">
    <property type="entry name" value="Ketoacyl_synth_C"/>
</dbReference>
<feature type="compositionally biased region" description="Low complexity" evidence="10">
    <location>
        <begin position="1327"/>
        <end position="1362"/>
    </location>
</feature>
<evidence type="ECO:0000256" key="1">
    <source>
        <dbReference type="ARBA" id="ARBA00001957"/>
    </source>
</evidence>
<evidence type="ECO:0000256" key="3">
    <source>
        <dbReference type="ARBA" id="ARBA00022450"/>
    </source>
</evidence>
<dbReference type="InterPro" id="IPR016036">
    <property type="entry name" value="Malonyl_transacylase_ACP-bd"/>
</dbReference>
<keyword evidence="15" id="KW-1185">Reference proteome</keyword>
<dbReference type="PROSITE" id="PS50075">
    <property type="entry name" value="CARRIER"/>
    <property type="match status" value="2"/>
</dbReference>
<dbReference type="InterPro" id="IPR042104">
    <property type="entry name" value="PKS_dehydratase_sf"/>
</dbReference>
<evidence type="ECO:0000256" key="8">
    <source>
        <dbReference type="ARBA" id="ARBA00023315"/>
    </source>
</evidence>
<dbReference type="InterPro" id="IPR055123">
    <property type="entry name" value="SpnB-like_Rossmann"/>
</dbReference>
<comment type="caution">
    <text evidence="14">The sequence shown here is derived from an EMBL/GenBank/DDBJ whole genome shotgun (WGS) entry which is preliminary data.</text>
</comment>
<feature type="compositionally biased region" description="Low complexity" evidence="10">
    <location>
        <begin position="2264"/>
        <end position="2274"/>
    </location>
</feature>
<feature type="active site" description="Proton donor; for dehydratase activity" evidence="9">
    <location>
        <position position="1131"/>
    </location>
</feature>
<feature type="domain" description="Ketosynthase family 3 (KS3)" evidence="12">
    <location>
        <begin position="1826"/>
        <end position="2252"/>
    </location>
</feature>
<dbReference type="Gene3D" id="3.30.70.3290">
    <property type="match status" value="2"/>
</dbReference>
<dbReference type="Pfam" id="PF14765">
    <property type="entry name" value="PS-DH"/>
    <property type="match status" value="2"/>
</dbReference>
<dbReference type="SMART" id="SM00825">
    <property type="entry name" value="PKS_KS"/>
    <property type="match status" value="2"/>
</dbReference>
<dbReference type="Pfam" id="PF22953">
    <property type="entry name" value="SpnB_Rossmann"/>
    <property type="match status" value="2"/>
</dbReference>
<dbReference type="Pfam" id="PF00109">
    <property type="entry name" value="ketoacyl-synt"/>
    <property type="match status" value="2"/>
</dbReference>
<evidence type="ECO:0000259" key="13">
    <source>
        <dbReference type="PROSITE" id="PS52019"/>
    </source>
</evidence>
<dbReference type="InterPro" id="IPR016035">
    <property type="entry name" value="Acyl_Trfase/lysoPLipase"/>
</dbReference>
<dbReference type="InterPro" id="IPR032821">
    <property type="entry name" value="PKS_assoc"/>
</dbReference>
<feature type="active site" description="Proton donor; for dehydratase activity" evidence="9">
    <location>
        <position position="2944"/>
    </location>
</feature>
<dbReference type="InterPro" id="IPR036736">
    <property type="entry name" value="ACP-like_sf"/>
</dbReference>
<proteinExistence type="predicted"/>
<feature type="region of interest" description="N-terminal hotdog fold" evidence="9">
    <location>
        <begin position="2740"/>
        <end position="2868"/>
    </location>
</feature>
<feature type="region of interest" description="C-terminal hotdog fold" evidence="9">
    <location>
        <begin position="1072"/>
        <end position="1205"/>
    </location>
</feature>
<dbReference type="PROSITE" id="PS00606">
    <property type="entry name" value="KS3_1"/>
    <property type="match status" value="2"/>
</dbReference>
<dbReference type="Pfam" id="PF02801">
    <property type="entry name" value="Ketoacyl-synt_C"/>
    <property type="match status" value="2"/>
</dbReference>
<dbReference type="Gene3D" id="3.40.50.720">
    <property type="entry name" value="NAD(P)-binding Rossmann-like Domain"/>
    <property type="match status" value="2"/>
</dbReference>
<dbReference type="InterPro" id="IPR014030">
    <property type="entry name" value="Ketoacyl_synth_N"/>
</dbReference>
<dbReference type="InterPro" id="IPR016039">
    <property type="entry name" value="Thiolase-like"/>
</dbReference>